<evidence type="ECO:0000256" key="1">
    <source>
        <dbReference type="SAM" id="MobiDB-lite"/>
    </source>
</evidence>
<feature type="region of interest" description="Disordered" evidence="1">
    <location>
        <begin position="30"/>
        <end position="58"/>
    </location>
</feature>
<dbReference type="AlphaFoldDB" id="A0AAD7FS27"/>
<gene>
    <name evidence="2" type="ORF">FB45DRAFT_905528</name>
</gene>
<sequence>MVKGCLDFLRAAFSSFSLASLGVRSNRSFRHRTASPSSLSSEESESDSESKSTSHASGVCTYCSRATISQTQGSISTSIVAGARELRETFGRGVDPIGYSGTDDEVKKGHEKRRCLVSLLRNDEPGTEETLEERTRRRGWAKLGRGLEAILAWLL</sequence>
<evidence type="ECO:0000313" key="3">
    <source>
        <dbReference type="Proteomes" id="UP001221142"/>
    </source>
</evidence>
<accession>A0AAD7FS27</accession>
<keyword evidence="3" id="KW-1185">Reference proteome</keyword>
<proteinExistence type="predicted"/>
<evidence type="ECO:0000313" key="2">
    <source>
        <dbReference type="EMBL" id="KAJ7639406.1"/>
    </source>
</evidence>
<comment type="caution">
    <text evidence="2">The sequence shown here is derived from an EMBL/GenBank/DDBJ whole genome shotgun (WGS) entry which is preliminary data.</text>
</comment>
<name>A0AAD7FS27_9AGAR</name>
<protein>
    <submittedName>
        <fullName evidence="2">Uncharacterized protein</fullName>
    </submittedName>
</protein>
<dbReference type="Proteomes" id="UP001221142">
    <property type="component" value="Unassembled WGS sequence"/>
</dbReference>
<reference evidence="2" key="1">
    <citation type="submission" date="2023-03" db="EMBL/GenBank/DDBJ databases">
        <title>Massive genome expansion in bonnet fungi (Mycena s.s.) driven by repeated elements and novel gene families across ecological guilds.</title>
        <authorList>
            <consortium name="Lawrence Berkeley National Laboratory"/>
            <person name="Harder C.B."/>
            <person name="Miyauchi S."/>
            <person name="Viragh M."/>
            <person name="Kuo A."/>
            <person name="Thoen E."/>
            <person name="Andreopoulos B."/>
            <person name="Lu D."/>
            <person name="Skrede I."/>
            <person name="Drula E."/>
            <person name="Henrissat B."/>
            <person name="Morin E."/>
            <person name="Kohler A."/>
            <person name="Barry K."/>
            <person name="LaButti K."/>
            <person name="Morin E."/>
            <person name="Salamov A."/>
            <person name="Lipzen A."/>
            <person name="Mereny Z."/>
            <person name="Hegedus B."/>
            <person name="Baldrian P."/>
            <person name="Stursova M."/>
            <person name="Weitz H."/>
            <person name="Taylor A."/>
            <person name="Grigoriev I.V."/>
            <person name="Nagy L.G."/>
            <person name="Martin F."/>
            <person name="Kauserud H."/>
        </authorList>
    </citation>
    <scope>NUCLEOTIDE SEQUENCE</scope>
    <source>
        <strain evidence="2">9284</strain>
    </source>
</reference>
<organism evidence="2 3">
    <name type="scientific">Roridomyces roridus</name>
    <dbReference type="NCBI Taxonomy" id="1738132"/>
    <lineage>
        <taxon>Eukaryota</taxon>
        <taxon>Fungi</taxon>
        <taxon>Dikarya</taxon>
        <taxon>Basidiomycota</taxon>
        <taxon>Agaricomycotina</taxon>
        <taxon>Agaricomycetes</taxon>
        <taxon>Agaricomycetidae</taxon>
        <taxon>Agaricales</taxon>
        <taxon>Marasmiineae</taxon>
        <taxon>Mycenaceae</taxon>
        <taxon>Roridomyces</taxon>
    </lineage>
</organism>
<dbReference type="EMBL" id="JARKIF010000005">
    <property type="protein sequence ID" value="KAJ7639406.1"/>
    <property type="molecule type" value="Genomic_DNA"/>
</dbReference>